<gene>
    <name evidence="1" type="ORF">A2215_01915</name>
</gene>
<protein>
    <submittedName>
        <fullName evidence="1">Uncharacterized protein</fullName>
    </submittedName>
</protein>
<reference evidence="1 2" key="1">
    <citation type="journal article" date="2016" name="Nat. Commun.">
        <title>Thousands of microbial genomes shed light on interconnected biogeochemical processes in an aquifer system.</title>
        <authorList>
            <person name="Anantharaman K."/>
            <person name="Brown C.T."/>
            <person name="Hug L.A."/>
            <person name="Sharon I."/>
            <person name="Castelle C.J."/>
            <person name="Probst A.J."/>
            <person name="Thomas B.C."/>
            <person name="Singh A."/>
            <person name="Wilkins M.J."/>
            <person name="Karaoz U."/>
            <person name="Brodie E.L."/>
            <person name="Williams K.H."/>
            <person name="Hubbard S.S."/>
            <person name="Banfield J.F."/>
        </authorList>
    </citation>
    <scope>NUCLEOTIDE SEQUENCE [LARGE SCALE GENOMIC DNA]</scope>
</reference>
<organism evidence="1 2">
    <name type="scientific">Candidatus Berkelbacteria bacterium RIFOXYA2_FULL_43_10</name>
    <dbReference type="NCBI Taxonomy" id="1797472"/>
    <lineage>
        <taxon>Bacteria</taxon>
        <taxon>Candidatus Berkelbacteria</taxon>
    </lineage>
</organism>
<dbReference type="STRING" id="1797472.A2215_01915"/>
<dbReference type="Proteomes" id="UP000178583">
    <property type="component" value="Unassembled WGS sequence"/>
</dbReference>
<evidence type="ECO:0000313" key="1">
    <source>
        <dbReference type="EMBL" id="OGD63192.1"/>
    </source>
</evidence>
<accession>A0A1F5E718</accession>
<proteinExistence type="predicted"/>
<sequence length="118" mass="13407">MAQALATQKEVNDLLEKDVFDLIGLGRISDKKKEDLRAKIVDTIQARIFRRIVKMIEEKGKLGEYDKLEKEEAVEDFLKKNGIDTNQIYVEEAMIYKAQLATAGNMIDAGFDVKVAKK</sequence>
<name>A0A1F5E718_9BACT</name>
<dbReference type="EMBL" id="MEZY01000038">
    <property type="protein sequence ID" value="OGD63192.1"/>
    <property type="molecule type" value="Genomic_DNA"/>
</dbReference>
<dbReference type="AlphaFoldDB" id="A0A1F5E718"/>
<evidence type="ECO:0000313" key="2">
    <source>
        <dbReference type="Proteomes" id="UP000178583"/>
    </source>
</evidence>
<comment type="caution">
    <text evidence="1">The sequence shown here is derived from an EMBL/GenBank/DDBJ whole genome shotgun (WGS) entry which is preliminary data.</text>
</comment>